<evidence type="ECO:0000256" key="4">
    <source>
        <dbReference type="ARBA" id="ARBA00022989"/>
    </source>
</evidence>
<evidence type="ECO:0000313" key="10">
    <source>
        <dbReference type="EMBL" id="CAH1802955.1"/>
    </source>
</evidence>
<evidence type="ECO:0000256" key="9">
    <source>
        <dbReference type="RuleBase" id="RU000688"/>
    </source>
</evidence>
<dbReference type="PRINTS" id="PR00237">
    <property type="entry name" value="GPCRRHODOPSN"/>
</dbReference>
<dbReference type="InterPro" id="IPR050569">
    <property type="entry name" value="TAAR"/>
</dbReference>
<evidence type="ECO:0000256" key="2">
    <source>
        <dbReference type="ARBA" id="ARBA00022475"/>
    </source>
</evidence>
<sequence length="211" mass="23879">SVSIYMLGLLSLDRYIAIIHPLHYNVYCSKKRAYVAMVTVWVFSFMFWLLSVLGISRVIYIDSVMLCNPDPSTAPVLAISAIILILLITSIVILYCSIKILNVVIRQSKQISPEGGRSKSWSMKSSMKGIRTLLVIVTGFYVAWTPHCTEWIVVLVVPSAIIPVWVQRMSRLLCNSNSFWNAIIYTVTNSQFRRAALRMLCCNKATFSENT</sequence>
<dbReference type="EMBL" id="CAIIXF020000193">
    <property type="protein sequence ID" value="CAH1802955.1"/>
    <property type="molecule type" value="Genomic_DNA"/>
</dbReference>
<evidence type="ECO:0000256" key="1">
    <source>
        <dbReference type="ARBA" id="ARBA00004651"/>
    </source>
</evidence>
<gene>
    <name evidence="10" type="ORF">OFUS_LOCUS26593</name>
</gene>
<proteinExistence type="inferred from homology"/>
<dbReference type="SUPFAM" id="SSF81321">
    <property type="entry name" value="Family A G protein-coupled receptor-like"/>
    <property type="match status" value="1"/>
</dbReference>
<accession>A0A8J1XYB0</accession>
<keyword evidence="5 9" id="KW-0297">G-protein coupled receptor</keyword>
<keyword evidence="2" id="KW-1003">Cell membrane</keyword>
<keyword evidence="11" id="KW-1185">Reference proteome</keyword>
<protein>
    <submittedName>
        <fullName evidence="10">Uncharacterized protein</fullName>
    </submittedName>
</protein>
<dbReference type="Pfam" id="PF00001">
    <property type="entry name" value="7tm_1"/>
    <property type="match status" value="1"/>
</dbReference>
<keyword evidence="3 9" id="KW-0812">Transmembrane</keyword>
<dbReference type="InterPro" id="IPR017452">
    <property type="entry name" value="GPCR_Rhodpsn_7TM"/>
</dbReference>
<dbReference type="PROSITE" id="PS00237">
    <property type="entry name" value="G_PROTEIN_RECEP_F1_1"/>
    <property type="match status" value="1"/>
</dbReference>
<dbReference type="Proteomes" id="UP000749559">
    <property type="component" value="Unassembled WGS sequence"/>
</dbReference>
<dbReference type="AlphaFoldDB" id="A0A8J1XYB0"/>
<comment type="subcellular location">
    <subcellularLocation>
        <location evidence="1">Cell membrane</location>
        <topology evidence="1">Multi-pass membrane protein</topology>
    </subcellularLocation>
</comment>
<feature type="non-terminal residue" evidence="10">
    <location>
        <position position="1"/>
    </location>
</feature>
<keyword evidence="8 9" id="KW-0807">Transducer</keyword>
<keyword evidence="7 9" id="KW-0675">Receptor</keyword>
<evidence type="ECO:0000256" key="3">
    <source>
        <dbReference type="ARBA" id="ARBA00022692"/>
    </source>
</evidence>
<dbReference type="GO" id="GO:0005886">
    <property type="term" value="C:plasma membrane"/>
    <property type="evidence" value="ECO:0007669"/>
    <property type="project" value="UniProtKB-SubCell"/>
</dbReference>
<dbReference type="Gene3D" id="1.20.1070.10">
    <property type="entry name" value="Rhodopsin 7-helix transmembrane proteins"/>
    <property type="match status" value="1"/>
</dbReference>
<evidence type="ECO:0000256" key="5">
    <source>
        <dbReference type="ARBA" id="ARBA00023040"/>
    </source>
</evidence>
<evidence type="ECO:0000256" key="7">
    <source>
        <dbReference type="ARBA" id="ARBA00023170"/>
    </source>
</evidence>
<keyword evidence="4" id="KW-1133">Transmembrane helix</keyword>
<evidence type="ECO:0000313" key="11">
    <source>
        <dbReference type="Proteomes" id="UP000749559"/>
    </source>
</evidence>
<keyword evidence="6" id="KW-0472">Membrane</keyword>
<dbReference type="PROSITE" id="PS50262">
    <property type="entry name" value="G_PROTEIN_RECEP_F1_2"/>
    <property type="match status" value="1"/>
</dbReference>
<name>A0A8J1XYB0_OWEFU</name>
<dbReference type="InterPro" id="IPR000276">
    <property type="entry name" value="GPCR_Rhodpsn"/>
</dbReference>
<evidence type="ECO:0000256" key="6">
    <source>
        <dbReference type="ARBA" id="ARBA00023136"/>
    </source>
</evidence>
<dbReference type="GO" id="GO:0004930">
    <property type="term" value="F:G protein-coupled receptor activity"/>
    <property type="evidence" value="ECO:0007669"/>
    <property type="project" value="UniProtKB-KW"/>
</dbReference>
<evidence type="ECO:0000256" key="8">
    <source>
        <dbReference type="ARBA" id="ARBA00023224"/>
    </source>
</evidence>
<dbReference type="OrthoDB" id="5967704at2759"/>
<reference evidence="10" key="1">
    <citation type="submission" date="2022-03" db="EMBL/GenBank/DDBJ databases">
        <authorList>
            <person name="Martin C."/>
        </authorList>
    </citation>
    <scope>NUCLEOTIDE SEQUENCE</scope>
</reference>
<comment type="similarity">
    <text evidence="9">Belongs to the G-protein coupled receptor 1 family.</text>
</comment>
<dbReference type="PANTHER" id="PTHR24249:SF424">
    <property type="entry name" value="G-PROTEIN COUPLED RECEPTORS FAMILY 1 PROFILE DOMAIN-CONTAINING PROTEIN"/>
    <property type="match status" value="1"/>
</dbReference>
<organism evidence="10 11">
    <name type="scientific">Owenia fusiformis</name>
    <name type="common">Polychaete worm</name>
    <dbReference type="NCBI Taxonomy" id="6347"/>
    <lineage>
        <taxon>Eukaryota</taxon>
        <taxon>Metazoa</taxon>
        <taxon>Spiralia</taxon>
        <taxon>Lophotrochozoa</taxon>
        <taxon>Annelida</taxon>
        <taxon>Polychaeta</taxon>
        <taxon>Sedentaria</taxon>
        <taxon>Canalipalpata</taxon>
        <taxon>Sabellida</taxon>
        <taxon>Oweniida</taxon>
        <taxon>Oweniidae</taxon>
        <taxon>Owenia</taxon>
    </lineage>
</organism>
<comment type="caution">
    <text evidence="10">The sequence shown here is derived from an EMBL/GenBank/DDBJ whole genome shotgun (WGS) entry which is preliminary data.</text>
</comment>
<dbReference type="PANTHER" id="PTHR24249">
    <property type="entry name" value="HISTAMINE RECEPTOR-RELATED G-PROTEIN COUPLED RECEPTOR"/>
    <property type="match status" value="1"/>
</dbReference>